<feature type="transmembrane region" description="Helical" evidence="7">
    <location>
        <begin position="375"/>
        <end position="397"/>
    </location>
</feature>
<dbReference type="STRING" id="1833852.B0537_11185"/>
<dbReference type="Pfam" id="PF03600">
    <property type="entry name" value="CitMHS"/>
    <property type="match status" value="1"/>
</dbReference>
<sequence>MATAGATLVGTLLIFALGKSPLFRIDRAGAAIIAASLTMATGVLTFEQATKTIDFRTIVLLFSMMIVAASLRVSGFFQVLGNFFLKTINNQRMLLFAVVFTSGLLSAFFINDIICLLFTPVVLMICQRVKVNPIPYLIGIATASNVGSAGTLLGNPQNILIGSLSGIPFLSYMLVAFPISCLGLLLNYLLIMVVYKKKLASKLTNSQPMHGVYHKYLIAKSLIVTACILIGFLAGFDAVIIASLGAAYLLITRRLKPDKIYCHIDFNLLVIFAGLFVVIGGVEQSGLMDWFINHLSFVDFANFNVFAIITVILSNIFSNVPAVILLQYFMPSPIDSWWIGLGIFSTLAGNLTLTGSIANLIVVETARREGIRVGFLEYLKVGLPLTFLLCAISLLYFNVIYNL</sequence>
<evidence type="ECO:0000256" key="3">
    <source>
        <dbReference type="ARBA" id="ARBA00022475"/>
    </source>
</evidence>
<dbReference type="PANTHER" id="PTHR43302">
    <property type="entry name" value="TRANSPORTER ARSB-RELATED"/>
    <property type="match status" value="1"/>
</dbReference>
<evidence type="ECO:0000313" key="10">
    <source>
        <dbReference type="Proteomes" id="UP000189464"/>
    </source>
</evidence>
<feature type="transmembrane region" description="Helical" evidence="7">
    <location>
        <begin position="264"/>
        <end position="282"/>
    </location>
</feature>
<keyword evidence="6 7" id="KW-0472">Membrane</keyword>
<feature type="domain" description="Citrate transporter-like" evidence="8">
    <location>
        <begin position="17"/>
        <end position="326"/>
    </location>
</feature>
<feature type="transmembrane region" description="Helical" evidence="7">
    <location>
        <begin position="93"/>
        <end position="122"/>
    </location>
</feature>
<feature type="transmembrane region" description="Helical" evidence="7">
    <location>
        <begin position="303"/>
        <end position="330"/>
    </location>
</feature>
<dbReference type="GO" id="GO:0005886">
    <property type="term" value="C:plasma membrane"/>
    <property type="evidence" value="ECO:0007669"/>
    <property type="project" value="UniProtKB-SubCell"/>
</dbReference>
<gene>
    <name evidence="9" type="ORF">B0537_11185</name>
</gene>
<evidence type="ECO:0000256" key="5">
    <source>
        <dbReference type="ARBA" id="ARBA00022989"/>
    </source>
</evidence>
<feature type="transmembrane region" description="Helical" evidence="7">
    <location>
        <begin position="58"/>
        <end position="81"/>
    </location>
</feature>
<keyword evidence="3" id="KW-1003">Cell membrane</keyword>
<dbReference type="AlphaFoldDB" id="A0A1S6J0P0"/>
<evidence type="ECO:0000256" key="1">
    <source>
        <dbReference type="ARBA" id="ARBA00004651"/>
    </source>
</evidence>
<dbReference type="KEGG" id="dfg:B0537_11185"/>
<evidence type="ECO:0000313" key="9">
    <source>
        <dbReference type="EMBL" id="AQS60588.1"/>
    </source>
</evidence>
<evidence type="ECO:0000256" key="7">
    <source>
        <dbReference type="SAM" id="Phobius"/>
    </source>
</evidence>
<feature type="transmembrane region" description="Helical" evidence="7">
    <location>
        <begin position="28"/>
        <end position="46"/>
    </location>
</feature>
<feature type="transmembrane region" description="Helical" evidence="7">
    <location>
        <begin position="134"/>
        <end position="153"/>
    </location>
</feature>
<feature type="transmembrane region" description="Helical" evidence="7">
    <location>
        <begin position="336"/>
        <end position="363"/>
    </location>
</feature>
<dbReference type="CDD" id="cd01117">
    <property type="entry name" value="YbiR_permease"/>
    <property type="match status" value="1"/>
</dbReference>
<evidence type="ECO:0000256" key="6">
    <source>
        <dbReference type="ARBA" id="ARBA00023136"/>
    </source>
</evidence>
<feature type="transmembrane region" description="Helical" evidence="7">
    <location>
        <begin position="173"/>
        <end position="195"/>
    </location>
</feature>
<dbReference type="EMBL" id="CP019698">
    <property type="protein sequence ID" value="AQS60588.1"/>
    <property type="molecule type" value="Genomic_DNA"/>
</dbReference>
<dbReference type="InterPro" id="IPR004680">
    <property type="entry name" value="Cit_transptr-like_dom"/>
</dbReference>
<evidence type="ECO:0000256" key="2">
    <source>
        <dbReference type="ARBA" id="ARBA00022448"/>
    </source>
</evidence>
<dbReference type="Proteomes" id="UP000189464">
    <property type="component" value="Chromosome"/>
</dbReference>
<evidence type="ECO:0000256" key="4">
    <source>
        <dbReference type="ARBA" id="ARBA00022692"/>
    </source>
</evidence>
<organism evidence="9 10">
    <name type="scientific">Desulforamulus ferrireducens</name>
    <dbReference type="NCBI Taxonomy" id="1833852"/>
    <lineage>
        <taxon>Bacteria</taxon>
        <taxon>Bacillati</taxon>
        <taxon>Bacillota</taxon>
        <taxon>Clostridia</taxon>
        <taxon>Eubacteriales</taxon>
        <taxon>Peptococcaceae</taxon>
        <taxon>Desulforamulus</taxon>
    </lineage>
</organism>
<proteinExistence type="predicted"/>
<reference evidence="9 10" key="1">
    <citation type="journal article" date="2016" name="Int. J. Syst. Evol. Microbiol.">
        <title>Desulfotomaculum ferrireducens sp. nov., a moderately thermophilic sulfate-reducing and dissimilatory Fe(III)-reducing bacterium isolated from compost.</title>
        <authorList>
            <person name="Yang G."/>
            <person name="Guo J."/>
            <person name="Zhuang L."/>
            <person name="Yuan Y."/>
            <person name="Zhou S."/>
        </authorList>
    </citation>
    <scope>NUCLEOTIDE SEQUENCE [LARGE SCALE GENOMIC DNA]</scope>
    <source>
        <strain evidence="9 10">GSS09</strain>
    </source>
</reference>
<name>A0A1S6J0P0_9FIRM</name>
<keyword evidence="2" id="KW-0813">Transport</keyword>
<keyword evidence="5 7" id="KW-1133">Transmembrane helix</keyword>
<comment type="subcellular location">
    <subcellularLocation>
        <location evidence="1">Cell membrane</location>
        <topology evidence="1">Multi-pass membrane protein</topology>
    </subcellularLocation>
</comment>
<dbReference type="PANTHER" id="PTHR43302:SF5">
    <property type="entry name" value="TRANSPORTER ARSB-RELATED"/>
    <property type="match status" value="1"/>
</dbReference>
<evidence type="ECO:0000259" key="8">
    <source>
        <dbReference type="Pfam" id="PF03600"/>
    </source>
</evidence>
<keyword evidence="10" id="KW-1185">Reference proteome</keyword>
<feature type="transmembrane region" description="Helical" evidence="7">
    <location>
        <begin position="216"/>
        <end position="244"/>
    </location>
</feature>
<accession>A0A1S6J0P0</accession>
<keyword evidence="4 7" id="KW-0812">Transmembrane</keyword>
<dbReference type="GO" id="GO:0055085">
    <property type="term" value="P:transmembrane transport"/>
    <property type="evidence" value="ECO:0007669"/>
    <property type="project" value="InterPro"/>
</dbReference>
<protein>
    <submittedName>
        <fullName evidence="9">Anion transporter</fullName>
    </submittedName>
</protein>